<dbReference type="AlphaFoldDB" id="A0A6F8YY09"/>
<keyword evidence="1" id="KW-0812">Transmembrane</keyword>
<dbReference type="EMBL" id="AP022871">
    <property type="protein sequence ID" value="BCB90828.1"/>
    <property type="molecule type" value="Genomic_DNA"/>
</dbReference>
<keyword evidence="1" id="KW-1133">Transmembrane helix</keyword>
<protein>
    <submittedName>
        <fullName evidence="2">Uncharacterized protein</fullName>
    </submittedName>
</protein>
<feature type="transmembrane region" description="Helical" evidence="1">
    <location>
        <begin position="60"/>
        <end position="80"/>
    </location>
</feature>
<reference evidence="2 3" key="1">
    <citation type="submission" date="2020-03" db="EMBL/GenBank/DDBJ databases">
        <title>Whole genome shotgun sequence of Phytohabitans suffuscus NBRC 105367.</title>
        <authorList>
            <person name="Komaki H."/>
            <person name="Tamura T."/>
        </authorList>
    </citation>
    <scope>NUCLEOTIDE SEQUENCE [LARGE SCALE GENOMIC DNA]</scope>
    <source>
        <strain evidence="2 3">NBRC 105367</strain>
    </source>
</reference>
<reference evidence="2 3" key="2">
    <citation type="submission" date="2020-03" db="EMBL/GenBank/DDBJ databases">
        <authorList>
            <person name="Ichikawa N."/>
            <person name="Kimura A."/>
            <person name="Kitahashi Y."/>
            <person name="Uohara A."/>
        </authorList>
    </citation>
    <scope>NUCLEOTIDE SEQUENCE [LARGE SCALE GENOMIC DNA]</scope>
    <source>
        <strain evidence="2 3">NBRC 105367</strain>
    </source>
</reference>
<evidence type="ECO:0000313" key="2">
    <source>
        <dbReference type="EMBL" id="BCB90828.1"/>
    </source>
</evidence>
<gene>
    <name evidence="2" type="ORF">Psuf_081410</name>
</gene>
<name>A0A6F8YY09_9ACTN</name>
<evidence type="ECO:0000313" key="3">
    <source>
        <dbReference type="Proteomes" id="UP000503011"/>
    </source>
</evidence>
<feature type="transmembrane region" description="Helical" evidence="1">
    <location>
        <begin position="100"/>
        <end position="128"/>
    </location>
</feature>
<proteinExistence type="predicted"/>
<dbReference type="RefSeq" id="WP_173163271.1">
    <property type="nucleotide sequence ID" value="NZ_AP022871.1"/>
</dbReference>
<feature type="transmembrane region" description="Helical" evidence="1">
    <location>
        <begin position="134"/>
        <end position="158"/>
    </location>
</feature>
<organism evidence="2 3">
    <name type="scientific">Phytohabitans suffuscus</name>
    <dbReference type="NCBI Taxonomy" id="624315"/>
    <lineage>
        <taxon>Bacteria</taxon>
        <taxon>Bacillati</taxon>
        <taxon>Actinomycetota</taxon>
        <taxon>Actinomycetes</taxon>
        <taxon>Micromonosporales</taxon>
        <taxon>Micromonosporaceae</taxon>
    </lineage>
</organism>
<keyword evidence="1" id="KW-0472">Membrane</keyword>
<dbReference type="KEGG" id="psuu:Psuf_081410"/>
<sequence>MVVTGARVLFATGEQSRQDRPDAVELRRGDEALAVAVRDRGGSVALADVVRTRVTVANELLAMTAFAAALAALWRFLSTVERTRPGPAIRRMRRVVGATVGYYAVYGALAAPAAAALLAVAGAAAFAGVASGTLAAAAVGFRLLAAPVLSGLAADLVAGRRPGRPCR</sequence>
<dbReference type="Proteomes" id="UP000503011">
    <property type="component" value="Chromosome"/>
</dbReference>
<accession>A0A6F8YY09</accession>
<keyword evidence="3" id="KW-1185">Reference proteome</keyword>
<evidence type="ECO:0000256" key="1">
    <source>
        <dbReference type="SAM" id="Phobius"/>
    </source>
</evidence>